<keyword evidence="2" id="KW-1185">Reference proteome</keyword>
<proteinExistence type="predicted"/>
<sequence>MDAQRAVTALDELVQRRDDLEVDLLVFLVGDKYVVLQEGRNCRLRIGPVPILEHLCLVGLVVPTRRIYAVHQHSQTIPAGRHEPSNCWRLGGDPSLRLWIRSYRMIPLHPRKMNGNPCCKVMINLVSSSSLRPPLCH</sequence>
<reference evidence="1" key="1">
    <citation type="submission" date="2023-10" db="EMBL/GenBank/DDBJ databases">
        <authorList>
            <person name="Chen Y."/>
            <person name="Shah S."/>
            <person name="Dougan E. K."/>
            <person name="Thang M."/>
            <person name="Chan C."/>
        </authorList>
    </citation>
    <scope>NUCLEOTIDE SEQUENCE [LARGE SCALE GENOMIC DNA]</scope>
</reference>
<accession>A0ABN9XJS7</accession>
<evidence type="ECO:0000313" key="1">
    <source>
        <dbReference type="EMBL" id="CAK0900064.1"/>
    </source>
</evidence>
<gene>
    <name evidence="1" type="ORF">PCOR1329_LOCUS77460</name>
</gene>
<dbReference type="Proteomes" id="UP001189429">
    <property type="component" value="Unassembled WGS sequence"/>
</dbReference>
<protein>
    <submittedName>
        <fullName evidence="1">Uncharacterized protein</fullName>
    </submittedName>
</protein>
<evidence type="ECO:0000313" key="2">
    <source>
        <dbReference type="Proteomes" id="UP001189429"/>
    </source>
</evidence>
<dbReference type="EMBL" id="CAUYUJ010020720">
    <property type="protein sequence ID" value="CAK0900064.1"/>
    <property type="molecule type" value="Genomic_DNA"/>
</dbReference>
<organism evidence="1 2">
    <name type="scientific">Prorocentrum cordatum</name>
    <dbReference type="NCBI Taxonomy" id="2364126"/>
    <lineage>
        <taxon>Eukaryota</taxon>
        <taxon>Sar</taxon>
        <taxon>Alveolata</taxon>
        <taxon>Dinophyceae</taxon>
        <taxon>Prorocentrales</taxon>
        <taxon>Prorocentraceae</taxon>
        <taxon>Prorocentrum</taxon>
    </lineage>
</organism>
<name>A0ABN9XJS7_9DINO</name>
<comment type="caution">
    <text evidence="1">The sequence shown here is derived from an EMBL/GenBank/DDBJ whole genome shotgun (WGS) entry which is preliminary data.</text>
</comment>